<accession>U4LUY7</accession>
<feature type="region of interest" description="Disordered" evidence="1">
    <location>
        <begin position="1"/>
        <end position="42"/>
    </location>
</feature>
<feature type="region of interest" description="Disordered" evidence="1">
    <location>
        <begin position="84"/>
        <end position="138"/>
    </location>
</feature>
<dbReference type="Pfam" id="PF01585">
    <property type="entry name" value="G-patch"/>
    <property type="match status" value="1"/>
</dbReference>
<feature type="compositionally biased region" description="Low complexity" evidence="1">
    <location>
        <begin position="13"/>
        <end position="23"/>
    </location>
</feature>
<dbReference type="EMBL" id="HF936305">
    <property type="protein sequence ID" value="CCX34122.1"/>
    <property type="molecule type" value="Genomic_DNA"/>
</dbReference>
<proteinExistence type="predicted"/>
<sequence length="675" mass="73393">MSYGKRPRSEFEGNNSNGGNTSSFVTYGTALPPLDSHTRDDGSYVPVWKQEVTDERGRKRLHGAFTGGFSAGYFNTVGSKEGWTPSTFTSSRTSRATATAAKPEDFMDEEDLREQEEARELETNRNFSGLGGPEDGPSKPRTLMDLLMPAMQDTMGIKLLKKMGWKEGQGVGPKVMRKAKDFDGDNKLKGAEDKMHLFAPENTRMVSFLRKVGSKGLGYEGEAGLAVDKPTKQKAADDEEEDEGTSFGTLRKPVKPKKKTTAFGVGILNDDGEDDEDIYSIKPKSAYNRVIGGDKPKKKPALPKAAGLGKHVFVPKKVQAQKAYQTARKCHDGKLPLPGFILAEETVGAEGPRYPPPVVPDDWIAPDGSSATSTSSAAATPAALAEAANLAKLDPRQRGALLGEAPLPGKSVFDFLTPDARNRIANLTGKSHLPPGLGEAPVSTTRSTIADIVPHLDADTAMAALRGGFMPYGDDLEKRGRYRSFLEVKAGMKEGLPDRKYGMVTQDWVKEMNEFVGAARIFKPLTGAMATRFASAKTAASNFQGNTDAAIDTTTLITKPVEKEKDPQEEAARLGMHGRLTRSTIDFNPSRLLCKRFNVEYVGPVPGSDEYNKRSGESYRKAKEEEEVLALPPPPMRKQEKIVVDADKNEALEGEKAADEVFKNIFGDSDSDDED</sequence>
<dbReference type="GO" id="GO:0005634">
    <property type="term" value="C:nucleus"/>
    <property type="evidence" value="ECO:0007669"/>
    <property type="project" value="TreeGrafter"/>
</dbReference>
<evidence type="ECO:0000313" key="3">
    <source>
        <dbReference type="EMBL" id="CCX34122.1"/>
    </source>
</evidence>
<evidence type="ECO:0000259" key="2">
    <source>
        <dbReference type="PROSITE" id="PS50174"/>
    </source>
</evidence>
<feature type="compositionally biased region" description="Low complexity" evidence="1">
    <location>
        <begin position="84"/>
        <end position="101"/>
    </location>
</feature>
<protein>
    <submittedName>
        <fullName evidence="3">Similar to G patch domain-containing protein 1 acc. no. Q9DBM1</fullName>
    </submittedName>
</protein>
<dbReference type="PANTHER" id="PTHR13384">
    <property type="entry name" value="G PATCH DOMAIN-CONTAINING PROTEIN 1"/>
    <property type="match status" value="1"/>
</dbReference>
<keyword evidence="4" id="KW-1185">Reference proteome</keyword>
<gene>
    <name evidence="3" type="ORF">PCON_02622</name>
</gene>
<dbReference type="GO" id="GO:0006397">
    <property type="term" value="P:mRNA processing"/>
    <property type="evidence" value="ECO:0007669"/>
    <property type="project" value="InterPro"/>
</dbReference>
<name>U4LUY7_PYROM</name>
<dbReference type="OrthoDB" id="20507at2759"/>
<dbReference type="PROSITE" id="PS50174">
    <property type="entry name" value="G_PATCH"/>
    <property type="match status" value="1"/>
</dbReference>
<feature type="domain" description="G-patch" evidence="2">
    <location>
        <begin position="152"/>
        <end position="222"/>
    </location>
</feature>
<dbReference type="PANTHER" id="PTHR13384:SF19">
    <property type="entry name" value="G PATCH DOMAIN-CONTAINING PROTEIN 1"/>
    <property type="match status" value="1"/>
</dbReference>
<dbReference type="STRING" id="1076935.U4LUY7"/>
<dbReference type="eggNOG" id="KOG2138">
    <property type="taxonomic scope" value="Eukaryota"/>
</dbReference>
<feature type="region of interest" description="Disordered" evidence="1">
    <location>
        <begin position="224"/>
        <end position="252"/>
    </location>
</feature>
<organism evidence="3 4">
    <name type="scientific">Pyronema omphalodes (strain CBS 100304)</name>
    <name type="common">Pyronema confluens</name>
    <dbReference type="NCBI Taxonomy" id="1076935"/>
    <lineage>
        <taxon>Eukaryota</taxon>
        <taxon>Fungi</taxon>
        <taxon>Dikarya</taxon>
        <taxon>Ascomycota</taxon>
        <taxon>Pezizomycotina</taxon>
        <taxon>Pezizomycetes</taxon>
        <taxon>Pezizales</taxon>
        <taxon>Pyronemataceae</taxon>
        <taxon>Pyronema</taxon>
    </lineage>
</organism>
<dbReference type="GO" id="GO:0003723">
    <property type="term" value="F:RNA binding"/>
    <property type="evidence" value="ECO:0007669"/>
    <property type="project" value="TreeGrafter"/>
</dbReference>
<dbReference type="InterPro" id="IPR000467">
    <property type="entry name" value="G_patch_dom"/>
</dbReference>
<dbReference type="InterPro" id="IPR011666">
    <property type="entry name" value="DUF1604"/>
</dbReference>
<dbReference type="AlphaFoldDB" id="U4LUY7"/>
<reference evidence="3 4" key="1">
    <citation type="journal article" date="2013" name="PLoS Genet.">
        <title>The genome and development-dependent transcriptomes of Pyronema confluens: a window into fungal evolution.</title>
        <authorList>
            <person name="Traeger S."/>
            <person name="Altegoer F."/>
            <person name="Freitag M."/>
            <person name="Gabaldon T."/>
            <person name="Kempken F."/>
            <person name="Kumar A."/>
            <person name="Marcet-Houben M."/>
            <person name="Poggeler S."/>
            <person name="Stajich J.E."/>
            <person name="Nowrousian M."/>
        </authorList>
    </citation>
    <scope>NUCLEOTIDE SEQUENCE [LARGE SCALE GENOMIC DNA]</scope>
    <source>
        <strain evidence="4">CBS 100304</strain>
        <tissue evidence="3">Vegetative mycelium</tissue>
    </source>
</reference>
<dbReference type="Pfam" id="PF26093">
    <property type="entry name" value="HTH_TGH"/>
    <property type="match status" value="1"/>
</dbReference>
<dbReference type="Pfam" id="PF07713">
    <property type="entry name" value="DUF1604"/>
    <property type="match status" value="1"/>
</dbReference>
<dbReference type="OMA" id="QLWQQHA"/>
<evidence type="ECO:0000256" key="1">
    <source>
        <dbReference type="SAM" id="MobiDB-lite"/>
    </source>
</evidence>
<dbReference type="Proteomes" id="UP000018144">
    <property type="component" value="Unassembled WGS sequence"/>
</dbReference>
<evidence type="ECO:0000313" key="4">
    <source>
        <dbReference type="Proteomes" id="UP000018144"/>
    </source>
</evidence>